<dbReference type="CDD" id="cd00146">
    <property type="entry name" value="PKD"/>
    <property type="match status" value="2"/>
</dbReference>
<dbReference type="AlphaFoldDB" id="A0A975XYI4"/>
<evidence type="ECO:0000259" key="3">
    <source>
        <dbReference type="PROSITE" id="PS50025"/>
    </source>
</evidence>
<feature type="domain" description="PKD" evidence="4">
    <location>
        <begin position="360"/>
        <end position="413"/>
    </location>
</feature>
<dbReference type="PROSITE" id="PS50093">
    <property type="entry name" value="PKD"/>
    <property type="match status" value="2"/>
</dbReference>
<keyword evidence="2" id="KW-0732">Signal</keyword>
<feature type="region of interest" description="Disordered" evidence="1">
    <location>
        <begin position="298"/>
        <end position="322"/>
    </location>
</feature>
<dbReference type="PANTHER" id="PTHR36842:SF1">
    <property type="entry name" value="PROTEIN TOLB"/>
    <property type="match status" value="1"/>
</dbReference>
<name>A0A975XYI4_9ACTN</name>
<feature type="signal peptide" evidence="2">
    <location>
        <begin position="1"/>
        <end position="28"/>
    </location>
</feature>
<organism evidence="5 6">
    <name type="scientific">Nocardioides panacis</name>
    <dbReference type="NCBI Taxonomy" id="2849501"/>
    <lineage>
        <taxon>Bacteria</taxon>
        <taxon>Bacillati</taxon>
        <taxon>Actinomycetota</taxon>
        <taxon>Actinomycetes</taxon>
        <taxon>Propionibacteriales</taxon>
        <taxon>Nocardioidaceae</taxon>
        <taxon>Nocardioides</taxon>
    </lineage>
</organism>
<reference evidence="5" key="1">
    <citation type="submission" date="2021-06" db="EMBL/GenBank/DDBJ databases">
        <title>Complete genome sequence of Nocardioides sp. G188.</title>
        <authorList>
            <person name="Im W.-T."/>
        </authorList>
    </citation>
    <scope>NUCLEOTIDE SEQUENCE</scope>
    <source>
        <strain evidence="5">G188</strain>
    </source>
</reference>
<evidence type="ECO:0000259" key="4">
    <source>
        <dbReference type="PROSITE" id="PS50093"/>
    </source>
</evidence>
<dbReference type="KEGG" id="nps:KRR39_12550"/>
<dbReference type="InterPro" id="IPR001791">
    <property type="entry name" value="Laminin_G"/>
</dbReference>
<evidence type="ECO:0000256" key="2">
    <source>
        <dbReference type="SAM" id="SignalP"/>
    </source>
</evidence>
<dbReference type="PANTHER" id="PTHR36842">
    <property type="entry name" value="PROTEIN TOLB HOMOLOG"/>
    <property type="match status" value="1"/>
</dbReference>
<feature type="chain" id="PRO_5036695398" evidence="2">
    <location>
        <begin position="29"/>
        <end position="534"/>
    </location>
</feature>
<evidence type="ECO:0000313" key="6">
    <source>
        <dbReference type="Proteomes" id="UP000683575"/>
    </source>
</evidence>
<keyword evidence="6" id="KW-1185">Reference proteome</keyword>
<proteinExistence type="predicted"/>
<dbReference type="InterPro" id="IPR022409">
    <property type="entry name" value="PKD/Chitinase_dom"/>
</dbReference>
<dbReference type="EMBL" id="CP077062">
    <property type="protein sequence ID" value="QWZ06426.1"/>
    <property type="molecule type" value="Genomic_DNA"/>
</dbReference>
<dbReference type="PROSITE" id="PS50025">
    <property type="entry name" value="LAM_G_DOMAIN"/>
    <property type="match status" value="1"/>
</dbReference>
<dbReference type="InterPro" id="IPR000601">
    <property type="entry name" value="PKD_dom"/>
</dbReference>
<protein>
    <submittedName>
        <fullName evidence="5">PKD domain-containing protein</fullName>
    </submittedName>
</protein>
<dbReference type="FunFam" id="2.60.40.10:FF:000270">
    <property type="entry name" value="Cell surface protein"/>
    <property type="match status" value="1"/>
</dbReference>
<feature type="domain" description="Laminin G" evidence="3">
    <location>
        <begin position="72"/>
        <end position="243"/>
    </location>
</feature>
<dbReference type="Pfam" id="PF18911">
    <property type="entry name" value="PKD_4"/>
    <property type="match status" value="1"/>
</dbReference>
<evidence type="ECO:0000256" key="1">
    <source>
        <dbReference type="SAM" id="MobiDB-lite"/>
    </source>
</evidence>
<feature type="domain" description="PKD" evidence="4">
    <location>
        <begin position="230"/>
        <end position="313"/>
    </location>
</feature>
<accession>A0A975XYI4</accession>
<dbReference type="SMART" id="SM00089">
    <property type="entry name" value="PKD"/>
    <property type="match status" value="2"/>
</dbReference>
<dbReference type="Pfam" id="PF13385">
    <property type="entry name" value="Laminin_G_3"/>
    <property type="match status" value="1"/>
</dbReference>
<sequence length="534" mass="54484">MGRGSVTRLAVVALVAGLVTLLPAAARAASTTSTWHMDETSGSTMADSTGSHPGKITGVGLGVAGDPSYPGTAYHFNGSSSKVTVPNSSSLNPQGSDLHIALSLRTTSVPASPDFDLARKGAFPQQEFKVELQPSGQVSCEMVGSSGGVVVLGKPDVHDGAWHRVQCDKTSSSVQITVDGTTTTSKKSVGSISNPADLIIGSHGTSEFFPGDIDEVSYTVGAGTSVPGAPKASFTATPSSGQAPLLVTFQDTSTGAPTAWAWDFGDGATSTAQSPTHTYGAPGSYTATLTATNAGGTTSATKSFSVSAPAAPPPDTRAPTGSFAVTPSVGWTRYTGVVLSQTGLADDATAVGAIRRSVDWKDGHGPVAWPAGTTTSHAYTAPGSYAPTVTLTDQAGNSAVVATGQVTIRTDGTAPSAGLVRPAHRSSAAAWRTLTGRVADAGTGVSFVHVRVVEKRGNAWYAYRPATHSWVKAPSKAAALRKSRAGAAVLSGSGRWTFTLPGVRRGTLVVRVVAGDHVRNTSHVLTWSQHLTHP</sequence>
<dbReference type="RefSeq" id="WP_216937339.1">
    <property type="nucleotide sequence ID" value="NZ_CP077062.1"/>
</dbReference>
<dbReference type="Proteomes" id="UP000683575">
    <property type="component" value="Chromosome"/>
</dbReference>
<dbReference type="CDD" id="cd00110">
    <property type="entry name" value="LamG"/>
    <property type="match status" value="1"/>
</dbReference>
<gene>
    <name evidence="5" type="ORF">KRR39_12550</name>
</gene>
<feature type="compositionally biased region" description="Polar residues" evidence="1">
    <location>
        <begin position="40"/>
        <end position="51"/>
    </location>
</feature>
<evidence type="ECO:0000313" key="5">
    <source>
        <dbReference type="EMBL" id="QWZ06426.1"/>
    </source>
</evidence>
<feature type="region of interest" description="Disordered" evidence="1">
    <location>
        <begin position="30"/>
        <end position="53"/>
    </location>
</feature>